<dbReference type="EMBL" id="ASPP01009780">
    <property type="protein sequence ID" value="ETO23661.1"/>
    <property type="molecule type" value="Genomic_DNA"/>
</dbReference>
<proteinExistence type="predicted"/>
<organism evidence="1 2">
    <name type="scientific">Reticulomyxa filosa</name>
    <dbReference type="NCBI Taxonomy" id="46433"/>
    <lineage>
        <taxon>Eukaryota</taxon>
        <taxon>Sar</taxon>
        <taxon>Rhizaria</taxon>
        <taxon>Retaria</taxon>
        <taxon>Foraminifera</taxon>
        <taxon>Monothalamids</taxon>
        <taxon>Reticulomyxidae</taxon>
        <taxon>Reticulomyxa</taxon>
    </lineage>
</organism>
<sequence>YYYYYYYYYYYCYCYNFFPFSKKKKKTFEGIQLLKKMLTMLKQHYRHSSSEEWKGISEVLMRNVCINITGYRHEMLFLCLDELELKLEDLIELTFRFLNTLDDINERSSLVNPKILMLIDLCTYILKKASIPTNDPYFGTSKISSDLSDICRVVHALHQKYFRAVNPILLEKTEPVYHFKLKFSTHAHTHVNTHMNTHF</sequence>
<gene>
    <name evidence="1" type="ORF">RFI_13518</name>
</gene>
<name>X6NCB4_RETFI</name>
<evidence type="ECO:0000313" key="1">
    <source>
        <dbReference type="EMBL" id="ETO23661.1"/>
    </source>
</evidence>
<comment type="caution">
    <text evidence="1">The sequence shown here is derived from an EMBL/GenBank/DDBJ whole genome shotgun (WGS) entry which is preliminary data.</text>
</comment>
<evidence type="ECO:0000313" key="2">
    <source>
        <dbReference type="Proteomes" id="UP000023152"/>
    </source>
</evidence>
<protein>
    <submittedName>
        <fullName evidence="1">Uncharacterized protein</fullName>
    </submittedName>
</protein>
<accession>X6NCB4</accession>
<keyword evidence="2" id="KW-1185">Reference proteome</keyword>
<feature type="non-terminal residue" evidence="1">
    <location>
        <position position="1"/>
    </location>
</feature>
<dbReference type="Proteomes" id="UP000023152">
    <property type="component" value="Unassembled WGS sequence"/>
</dbReference>
<dbReference type="AlphaFoldDB" id="X6NCB4"/>
<reference evidence="1 2" key="1">
    <citation type="journal article" date="2013" name="Curr. Biol.">
        <title>The Genome of the Foraminiferan Reticulomyxa filosa.</title>
        <authorList>
            <person name="Glockner G."/>
            <person name="Hulsmann N."/>
            <person name="Schleicher M."/>
            <person name="Noegel A.A."/>
            <person name="Eichinger L."/>
            <person name="Gallinger C."/>
            <person name="Pawlowski J."/>
            <person name="Sierra R."/>
            <person name="Euteneuer U."/>
            <person name="Pillet L."/>
            <person name="Moustafa A."/>
            <person name="Platzer M."/>
            <person name="Groth M."/>
            <person name="Szafranski K."/>
            <person name="Schliwa M."/>
        </authorList>
    </citation>
    <scope>NUCLEOTIDE SEQUENCE [LARGE SCALE GENOMIC DNA]</scope>
</reference>